<reference evidence="2 3" key="1">
    <citation type="submission" date="2018-11" db="EMBL/GenBank/DDBJ databases">
        <authorList>
            <consortium name="Pathogen Informatics"/>
        </authorList>
    </citation>
    <scope>NUCLEOTIDE SEQUENCE [LARGE SCALE GENOMIC DNA]</scope>
</reference>
<accession>A0A3P7IS98</accession>
<gene>
    <name evidence="2" type="ORF">SVUK_LOCUS11048</name>
</gene>
<evidence type="ECO:0000313" key="2">
    <source>
        <dbReference type="EMBL" id="VDM76050.1"/>
    </source>
</evidence>
<dbReference type="AlphaFoldDB" id="A0A3P7IS98"/>
<feature type="transmembrane region" description="Helical" evidence="1">
    <location>
        <begin position="140"/>
        <end position="161"/>
    </location>
</feature>
<dbReference type="Proteomes" id="UP000270094">
    <property type="component" value="Unassembled WGS sequence"/>
</dbReference>
<proteinExistence type="predicted"/>
<evidence type="ECO:0000256" key="1">
    <source>
        <dbReference type="SAM" id="Phobius"/>
    </source>
</evidence>
<keyword evidence="1" id="KW-0812">Transmembrane</keyword>
<keyword evidence="1" id="KW-1133">Transmembrane helix</keyword>
<organism evidence="2 3">
    <name type="scientific">Strongylus vulgaris</name>
    <name type="common">Blood worm</name>
    <dbReference type="NCBI Taxonomy" id="40348"/>
    <lineage>
        <taxon>Eukaryota</taxon>
        <taxon>Metazoa</taxon>
        <taxon>Ecdysozoa</taxon>
        <taxon>Nematoda</taxon>
        <taxon>Chromadorea</taxon>
        <taxon>Rhabditida</taxon>
        <taxon>Rhabditina</taxon>
        <taxon>Rhabditomorpha</taxon>
        <taxon>Strongyloidea</taxon>
        <taxon>Strongylidae</taxon>
        <taxon>Strongylus</taxon>
    </lineage>
</organism>
<dbReference type="EMBL" id="UYYB01096264">
    <property type="protein sequence ID" value="VDM76050.1"/>
    <property type="molecule type" value="Genomic_DNA"/>
</dbReference>
<sequence length="167" mass="18486">MSNHEPALSTTATPGHSQRVFTVASSLSFSSDPEPIVFATYSPDLLFLRYPSGHSALIDSATTAGLLGTEPGTSAANANSVMADDQFRLRVDTGCTADSKDSGIDVHSRLRNIPKRLHRRKLLKTVMEDADEAKWDIDTILWAVVFALTVWFFRLPTSIWFSKKVDW</sequence>
<keyword evidence="1" id="KW-0472">Membrane</keyword>
<evidence type="ECO:0000313" key="3">
    <source>
        <dbReference type="Proteomes" id="UP000270094"/>
    </source>
</evidence>
<protein>
    <submittedName>
        <fullName evidence="2">Uncharacterized protein</fullName>
    </submittedName>
</protein>
<keyword evidence="3" id="KW-1185">Reference proteome</keyword>
<name>A0A3P7IS98_STRVU</name>
<dbReference type="OrthoDB" id="5863067at2759"/>